<dbReference type="RefSeq" id="WP_099990785.1">
    <property type="nucleotide sequence ID" value="NZ_CP024702.1"/>
</dbReference>
<feature type="transmembrane region" description="Helical" evidence="1">
    <location>
        <begin position="23"/>
        <end position="44"/>
    </location>
</feature>
<dbReference type="AlphaFoldDB" id="A0AAD0ARZ6"/>
<name>A0AAD0ARZ6_9FUSO</name>
<feature type="transmembrane region" description="Helical" evidence="1">
    <location>
        <begin position="56"/>
        <end position="76"/>
    </location>
</feature>
<evidence type="ECO:0000313" key="2">
    <source>
        <dbReference type="EMBL" id="ATV66345.1"/>
    </source>
</evidence>
<sequence length="83" mass="9410">MEFLRSLYFTFDEDAKIAIFTGLRFYVIAVLGVCVLLYITSKILTSSQETRGKMTAFVFGVILANIVAIFYVVYLLQEIGILQ</sequence>
<accession>A0AAD0ARZ6</accession>
<keyword evidence="1" id="KW-0472">Membrane</keyword>
<keyword evidence="1" id="KW-1133">Transmembrane helix</keyword>
<keyword evidence="1" id="KW-0812">Transmembrane</keyword>
<gene>
    <name evidence="2" type="ORF">CTM86_06930</name>
</gene>
<proteinExistence type="predicted"/>
<evidence type="ECO:0000313" key="3">
    <source>
        <dbReference type="Proteomes" id="UP000231749"/>
    </source>
</evidence>
<organism evidence="2 3">
    <name type="scientific">Fusobacterium pseudoperiodonticum</name>
    <dbReference type="NCBI Taxonomy" id="2663009"/>
    <lineage>
        <taxon>Bacteria</taxon>
        <taxon>Fusobacteriati</taxon>
        <taxon>Fusobacteriota</taxon>
        <taxon>Fusobacteriia</taxon>
        <taxon>Fusobacteriales</taxon>
        <taxon>Fusobacteriaceae</taxon>
        <taxon>Fusobacterium</taxon>
    </lineage>
</organism>
<reference evidence="3" key="1">
    <citation type="submission" date="2017-11" db="EMBL/GenBank/DDBJ databases">
        <title>Genome sequencing of Fusobacterium periodonticum KCOM 1282.</title>
        <authorList>
            <person name="Kook J.-K."/>
            <person name="Park S.-N."/>
            <person name="Lim Y.K."/>
        </authorList>
    </citation>
    <scope>NUCLEOTIDE SEQUENCE [LARGE SCALE GENOMIC DNA]</scope>
    <source>
        <strain evidence="3">KCOM 1282</strain>
    </source>
</reference>
<dbReference type="Proteomes" id="UP000231749">
    <property type="component" value="Chromosome"/>
</dbReference>
<protein>
    <submittedName>
        <fullName evidence="2">Uncharacterized protein</fullName>
    </submittedName>
</protein>
<evidence type="ECO:0000256" key="1">
    <source>
        <dbReference type="SAM" id="Phobius"/>
    </source>
</evidence>
<dbReference type="EMBL" id="CP024702">
    <property type="protein sequence ID" value="ATV66345.1"/>
    <property type="molecule type" value="Genomic_DNA"/>
</dbReference>